<evidence type="ECO:0000256" key="6">
    <source>
        <dbReference type="SAM" id="MobiDB-lite"/>
    </source>
</evidence>
<dbReference type="SMART" id="SM00176">
    <property type="entry name" value="RAN"/>
    <property type="match status" value="1"/>
</dbReference>
<keyword evidence="5" id="KW-0636">Prenylation</keyword>
<dbReference type="InterPro" id="IPR005225">
    <property type="entry name" value="Small_GTP-bd"/>
</dbReference>
<keyword evidence="4" id="KW-0449">Lipoprotein</keyword>
<dbReference type="Pfam" id="PF00071">
    <property type="entry name" value="Ras"/>
    <property type="match status" value="1"/>
</dbReference>
<feature type="compositionally biased region" description="Low complexity" evidence="6">
    <location>
        <begin position="420"/>
        <end position="457"/>
    </location>
</feature>
<evidence type="ECO:0000256" key="2">
    <source>
        <dbReference type="ARBA" id="ARBA00022741"/>
    </source>
</evidence>
<sequence length="753" mass="82734">MASRKKVLLKIIILGDSGVGKTSLMGQFVNKRFSNQYKATIGADFLTKEVMIDDRLVTMQLWDTAGQERFQSLGVAFYRGADCCVLVYDVNSAKSFETLDSWRDEFLIQASPRDPDHFPFIVLGNKIDMEDSKRVVSQKKAMTWCQAKGGIPYFETSAKEAINVEQAFQAACKGALAAESEVDMFADYPDPIQINSTNDQYSGSKQLSVLVEIAKAHVGIGWTAVGQHQPVQDHQPNCTVRISKTLREEQASLVPGWTARPSTGSSRTLSIGGRTLAVSRLCPLSEHTAMETDAMLCGGSHAALSGTNIRRRASLEILTPIRSSIGCAASKVEEDTRSAKRARHATTSLTLPSEAFDAAAFEFFRLEEAARSSPGVWTPSGYTGLSTQPSSPLVHSIGRPNMSVNKIAQGTNLREPVDPPTRTQSSSSESTASSRSDSAPGSARSDSSVPTSISSASPALSSDKLAIALTSKSEPAQAYTHQSTESYQQEDVSVPANLLLLKDSIAFDDLDQDYWNRFYDNEDRRTADRPVDQTTDKTEPPAPAANAHSLYESLARYQSELQARVPAATQQWRQQQVYTHSRRNSLSGSQGQSPSGDQKPVVYVQKSATPVVPQPATIQAMQTSSNELKLTPRKSALGPVTKARTYRKQTSKDLAVEPCSSVSDEQMLEEMPTLPDDADEETRRKHFLERNRIAALRSRQKKKEFIGDLGKRADHLAKHNDALRNLVGELFKECQELKALYNEHTDCIKSRQV</sequence>
<evidence type="ECO:0000259" key="7">
    <source>
        <dbReference type="PROSITE" id="PS50217"/>
    </source>
</evidence>
<dbReference type="PROSITE" id="PS51421">
    <property type="entry name" value="RAS"/>
    <property type="match status" value="1"/>
</dbReference>
<comment type="similarity">
    <text evidence="1">Belongs to the small GTPase superfamily. Rab family.</text>
</comment>
<evidence type="ECO:0000256" key="5">
    <source>
        <dbReference type="ARBA" id="ARBA00023289"/>
    </source>
</evidence>
<dbReference type="GO" id="GO:0000329">
    <property type="term" value="C:fungal-type vacuole membrane"/>
    <property type="evidence" value="ECO:0007669"/>
    <property type="project" value="TreeGrafter"/>
</dbReference>
<dbReference type="GO" id="GO:0005770">
    <property type="term" value="C:late endosome"/>
    <property type="evidence" value="ECO:0007669"/>
    <property type="project" value="TreeGrafter"/>
</dbReference>
<dbReference type="CDD" id="cd01862">
    <property type="entry name" value="Rab7"/>
    <property type="match status" value="1"/>
</dbReference>
<dbReference type="STRING" id="764103.G7E800"/>
<proteinExistence type="inferred from homology"/>
<dbReference type="Proteomes" id="UP000009131">
    <property type="component" value="Unassembled WGS sequence"/>
</dbReference>
<dbReference type="GO" id="GO:0032889">
    <property type="term" value="P:regulation of vacuole fusion, non-autophagic"/>
    <property type="evidence" value="ECO:0007669"/>
    <property type="project" value="TreeGrafter"/>
</dbReference>
<dbReference type="PANTHER" id="PTHR47981">
    <property type="entry name" value="RAB FAMILY"/>
    <property type="match status" value="1"/>
</dbReference>
<reference evidence="8 9" key="1">
    <citation type="journal article" date="2011" name="J. Gen. Appl. Microbiol.">
        <title>Draft genome sequencing of the enigmatic basidiomycete Mixia osmundae.</title>
        <authorList>
            <person name="Nishida H."/>
            <person name="Nagatsuka Y."/>
            <person name="Sugiyama J."/>
        </authorList>
    </citation>
    <scope>NUCLEOTIDE SEQUENCE [LARGE SCALE GENOMIC DNA]</scope>
    <source>
        <strain evidence="9">CBS 9802 / IAM 14324 / JCM 22182 / KY 12970</strain>
    </source>
</reference>
<dbReference type="PROSITE" id="PS51420">
    <property type="entry name" value="RHO"/>
    <property type="match status" value="1"/>
</dbReference>
<feature type="region of interest" description="Disordered" evidence="6">
    <location>
        <begin position="410"/>
        <end position="457"/>
    </location>
</feature>
<protein>
    <recommendedName>
        <fullName evidence="7">BZIP domain-containing protein</fullName>
    </recommendedName>
</protein>
<dbReference type="SMART" id="SM00175">
    <property type="entry name" value="RAB"/>
    <property type="match status" value="1"/>
</dbReference>
<dbReference type="Pfam" id="PF00170">
    <property type="entry name" value="bZIP_1"/>
    <property type="match status" value="1"/>
</dbReference>
<dbReference type="SMART" id="SM00173">
    <property type="entry name" value="RAS"/>
    <property type="match status" value="1"/>
</dbReference>
<dbReference type="SMART" id="SM00174">
    <property type="entry name" value="RHO"/>
    <property type="match status" value="1"/>
</dbReference>
<comment type="caution">
    <text evidence="8">The sequence shown here is derived from an EMBL/GenBank/DDBJ whole genome shotgun (WGS) entry which is preliminary data.</text>
</comment>
<dbReference type="eggNOG" id="KOG0394">
    <property type="taxonomic scope" value="Eukaryota"/>
</dbReference>
<dbReference type="InterPro" id="IPR027417">
    <property type="entry name" value="P-loop_NTPase"/>
</dbReference>
<feature type="region of interest" description="Disordered" evidence="6">
    <location>
        <begin position="373"/>
        <end position="398"/>
    </location>
</feature>
<dbReference type="GO" id="GO:0003924">
    <property type="term" value="F:GTPase activity"/>
    <property type="evidence" value="ECO:0007669"/>
    <property type="project" value="InterPro"/>
</dbReference>
<feature type="compositionally biased region" description="Polar residues" evidence="6">
    <location>
        <begin position="380"/>
        <end position="393"/>
    </location>
</feature>
<dbReference type="InterPro" id="IPR046347">
    <property type="entry name" value="bZIP_sf"/>
</dbReference>
<accession>G7E800</accession>
<dbReference type="HOGENOM" id="CLU_369635_0_0_1"/>
<keyword evidence="2" id="KW-0547">Nucleotide-binding</keyword>
<name>G7E800_MIXOS</name>
<dbReference type="Gene3D" id="3.40.50.300">
    <property type="entry name" value="P-loop containing nucleotide triphosphate hydrolases"/>
    <property type="match status" value="1"/>
</dbReference>
<dbReference type="EMBL" id="BABT02000165">
    <property type="protein sequence ID" value="GAA98960.1"/>
    <property type="molecule type" value="Genomic_DNA"/>
</dbReference>
<evidence type="ECO:0000256" key="4">
    <source>
        <dbReference type="ARBA" id="ARBA00023288"/>
    </source>
</evidence>
<dbReference type="AlphaFoldDB" id="G7E800"/>
<evidence type="ECO:0000313" key="8">
    <source>
        <dbReference type="EMBL" id="GAA98960.1"/>
    </source>
</evidence>
<keyword evidence="3" id="KW-0342">GTP-binding</keyword>
<dbReference type="GO" id="GO:0005525">
    <property type="term" value="F:GTP binding"/>
    <property type="evidence" value="ECO:0007669"/>
    <property type="project" value="UniProtKB-KW"/>
</dbReference>
<dbReference type="PRINTS" id="PR00449">
    <property type="entry name" value="RASTRNSFRMNG"/>
</dbReference>
<gene>
    <name evidence="8" type="primary">Mo05648</name>
    <name evidence="8" type="ORF">E5Q_05648</name>
</gene>
<dbReference type="InterPro" id="IPR004827">
    <property type="entry name" value="bZIP"/>
</dbReference>
<dbReference type="InParanoid" id="G7E800"/>
<feature type="region of interest" description="Disordered" evidence="6">
    <location>
        <begin position="572"/>
        <end position="599"/>
    </location>
</feature>
<organism evidence="8 9">
    <name type="scientific">Mixia osmundae (strain CBS 9802 / IAM 14324 / JCM 22182 / KY 12970)</name>
    <dbReference type="NCBI Taxonomy" id="764103"/>
    <lineage>
        <taxon>Eukaryota</taxon>
        <taxon>Fungi</taxon>
        <taxon>Dikarya</taxon>
        <taxon>Basidiomycota</taxon>
        <taxon>Pucciniomycotina</taxon>
        <taxon>Mixiomycetes</taxon>
        <taxon>Mixiales</taxon>
        <taxon>Mixiaceae</taxon>
        <taxon>Mixia</taxon>
    </lineage>
</organism>
<feature type="domain" description="BZIP" evidence="7">
    <location>
        <begin position="681"/>
        <end position="744"/>
    </location>
</feature>
<evidence type="ECO:0000313" key="9">
    <source>
        <dbReference type="Proteomes" id="UP000009131"/>
    </source>
</evidence>
<keyword evidence="9" id="KW-1185">Reference proteome</keyword>
<dbReference type="GO" id="GO:0003700">
    <property type="term" value="F:DNA-binding transcription factor activity"/>
    <property type="evidence" value="ECO:0007669"/>
    <property type="project" value="InterPro"/>
</dbReference>
<dbReference type="eggNOG" id="KOG1414">
    <property type="taxonomic scope" value="Eukaryota"/>
</dbReference>
<feature type="region of interest" description="Disordered" evidence="6">
    <location>
        <begin position="525"/>
        <end position="546"/>
    </location>
</feature>
<reference evidence="8 9" key="2">
    <citation type="journal article" date="2012" name="Open Biol.">
        <title>Characteristics of nucleosomes and linker DNA regions on the genome of the basidiomycete Mixia osmundae revealed by mono- and dinucleosome mapping.</title>
        <authorList>
            <person name="Nishida H."/>
            <person name="Kondo S."/>
            <person name="Matsumoto T."/>
            <person name="Suzuki Y."/>
            <person name="Yoshikawa H."/>
            <person name="Taylor T.D."/>
            <person name="Sugiyama J."/>
        </authorList>
    </citation>
    <scope>NUCLEOTIDE SEQUENCE [LARGE SCALE GENOMIC DNA]</scope>
    <source>
        <strain evidence="9">CBS 9802 / IAM 14324 / JCM 22182 / KY 12970</strain>
    </source>
</reference>
<evidence type="ECO:0000256" key="1">
    <source>
        <dbReference type="ARBA" id="ARBA00006270"/>
    </source>
</evidence>
<dbReference type="PROSITE" id="PS51419">
    <property type="entry name" value="RAB"/>
    <property type="match status" value="1"/>
</dbReference>
<dbReference type="Gene3D" id="1.20.5.170">
    <property type="match status" value="1"/>
</dbReference>
<feature type="compositionally biased region" description="Low complexity" evidence="6">
    <location>
        <begin position="585"/>
        <end position="598"/>
    </location>
</feature>
<feature type="compositionally biased region" description="Basic and acidic residues" evidence="6">
    <location>
        <begin position="525"/>
        <end position="539"/>
    </location>
</feature>
<evidence type="ECO:0000256" key="3">
    <source>
        <dbReference type="ARBA" id="ARBA00023134"/>
    </source>
</evidence>
<dbReference type="SMART" id="SM00338">
    <property type="entry name" value="BRLZ"/>
    <property type="match status" value="1"/>
</dbReference>
<dbReference type="PROSITE" id="PS50217">
    <property type="entry name" value="BZIP"/>
    <property type="match status" value="1"/>
</dbReference>
<dbReference type="OrthoDB" id="9989112at2759"/>
<dbReference type="NCBIfam" id="TIGR00231">
    <property type="entry name" value="small_GTP"/>
    <property type="match status" value="1"/>
</dbReference>
<dbReference type="RefSeq" id="XP_014567117.1">
    <property type="nucleotide sequence ID" value="XM_014711631.1"/>
</dbReference>
<dbReference type="FunFam" id="3.40.50.300:FF:000086">
    <property type="entry name" value="Ras-related small GTPase"/>
    <property type="match status" value="1"/>
</dbReference>
<dbReference type="InterPro" id="IPR001806">
    <property type="entry name" value="Small_GTPase"/>
</dbReference>
<dbReference type="PANTHER" id="PTHR47981:SF20">
    <property type="entry name" value="RAS-RELATED PROTEIN RAB-7A"/>
    <property type="match status" value="1"/>
</dbReference>
<dbReference type="CDD" id="cd14687">
    <property type="entry name" value="bZIP_ATF2"/>
    <property type="match status" value="1"/>
</dbReference>
<dbReference type="SUPFAM" id="SSF57959">
    <property type="entry name" value="Leucine zipper domain"/>
    <property type="match status" value="1"/>
</dbReference>
<dbReference type="SUPFAM" id="SSF52540">
    <property type="entry name" value="P-loop containing nucleoside triphosphate hydrolases"/>
    <property type="match status" value="1"/>
</dbReference>